<evidence type="ECO:0000256" key="20">
    <source>
        <dbReference type="PROSITE-ProRule" id="PRU00043"/>
    </source>
</evidence>
<keyword evidence="7" id="KW-0677">Repeat</keyword>
<evidence type="ECO:0000256" key="16">
    <source>
        <dbReference type="ARBA" id="ARBA00059631"/>
    </source>
</evidence>
<dbReference type="Pfam" id="PF00028">
    <property type="entry name" value="Cadherin"/>
    <property type="match status" value="6"/>
</dbReference>
<evidence type="ECO:0000256" key="18">
    <source>
        <dbReference type="ARBA" id="ARBA00064960"/>
    </source>
</evidence>
<keyword evidence="8" id="KW-0221">Differentiation</keyword>
<keyword evidence="3" id="KW-1003">Cell membrane</keyword>
<keyword evidence="10" id="KW-0130">Cell adhesion</keyword>
<dbReference type="FunFam" id="2.60.40.60:FF:000094">
    <property type="entry name" value="protocadherin gamma-C4 isoform X2"/>
    <property type="match status" value="1"/>
</dbReference>
<accession>A0A5N4CLT4</accession>
<dbReference type="PROSITE" id="PS00232">
    <property type="entry name" value="CADHERIN_1"/>
    <property type="match status" value="4"/>
</dbReference>
<keyword evidence="4" id="KW-0597">Phosphoprotein</keyword>
<dbReference type="GO" id="GO:0007156">
    <property type="term" value="P:homophilic cell adhesion via plasma membrane adhesion molecules"/>
    <property type="evidence" value="ECO:0007669"/>
    <property type="project" value="InterPro"/>
</dbReference>
<evidence type="ECO:0000256" key="19">
    <source>
        <dbReference type="ARBA" id="ARBA00067497"/>
    </source>
</evidence>
<feature type="transmembrane region" description="Helical" evidence="22">
    <location>
        <begin position="1220"/>
        <end position="1242"/>
    </location>
</feature>
<feature type="signal peptide" evidence="23">
    <location>
        <begin position="1"/>
        <end position="20"/>
    </location>
</feature>
<dbReference type="InterPro" id="IPR002126">
    <property type="entry name" value="Cadherin-like_dom"/>
</dbReference>
<dbReference type="PRINTS" id="PR00205">
    <property type="entry name" value="CADHERIN"/>
</dbReference>
<dbReference type="PANTHER" id="PTHR24028:SF314">
    <property type="entry name" value="CADHERIN-RELATED FAMILY MEMBER 2"/>
    <property type="match status" value="1"/>
</dbReference>
<comment type="function">
    <text evidence="16">Intermicrovillar adhesion molecule that forms, via its extracellular domain, calcium-dependent heterophilic complexes with CDHR5 on adjacent microvilli. Thereby, controls the packing of microvilli at the apical membrane of epithelial cells. Through its cytoplasmic domain, interacts with microvillus cytoplasmic proteins to form the intermicrovillar adhesion complex/IMAC. This complex plays a central role in microvilli and epithelial brush border differentiation. May also play a role in cell-cell adhesion and contact inhibition in epithelial cells.</text>
</comment>
<evidence type="ECO:0000313" key="26">
    <source>
        <dbReference type="Proteomes" id="UP000299084"/>
    </source>
</evidence>
<dbReference type="GO" id="GO:0060429">
    <property type="term" value="P:epithelium development"/>
    <property type="evidence" value="ECO:0007669"/>
    <property type="project" value="UniProtKB-ARBA"/>
</dbReference>
<keyword evidence="6 23" id="KW-0732">Signal</keyword>
<feature type="domain" description="Cadherin" evidence="24">
    <location>
        <begin position="243"/>
        <end position="354"/>
    </location>
</feature>
<dbReference type="GO" id="GO:0016324">
    <property type="term" value="C:apical plasma membrane"/>
    <property type="evidence" value="ECO:0007669"/>
    <property type="project" value="UniProtKB-SubCell"/>
</dbReference>
<evidence type="ECO:0000256" key="4">
    <source>
        <dbReference type="ARBA" id="ARBA00022553"/>
    </source>
</evidence>
<evidence type="ECO:0000313" key="25">
    <source>
        <dbReference type="EMBL" id="KAB1259893.1"/>
    </source>
</evidence>
<dbReference type="InterPro" id="IPR020894">
    <property type="entry name" value="Cadherin_CS"/>
</dbReference>
<evidence type="ECO:0000256" key="8">
    <source>
        <dbReference type="ARBA" id="ARBA00022782"/>
    </source>
</evidence>
<gene>
    <name evidence="25" type="ORF">Cadr_000025804</name>
</gene>
<feature type="domain" description="Cadherin" evidence="24">
    <location>
        <begin position="470"/>
        <end position="547"/>
    </location>
</feature>
<feature type="domain" description="Cadherin" evidence="24">
    <location>
        <begin position="754"/>
        <end position="866"/>
    </location>
</feature>
<evidence type="ECO:0000256" key="7">
    <source>
        <dbReference type="ARBA" id="ARBA00022737"/>
    </source>
</evidence>
<evidence type="ECO:0000256" key="10">
    <source>
        <dbReference type="ARBA" id="ARBA00022889"/>
    </source>
</evidence>
<evidence type="ECO:0000256" key="12">
    <source>
        <dbReference type="ARBA" id="ARBA00022989"/>
    </source>
</evidence>
<evidence type="ECO:0000256" key="3">
    <source>
        <dbReference type="ARBA" id="ARBA00022475"/>
    </source>
</evidence>
<evidence type="ECO:0000256" key="1">
    <source>
        <dbReference type="ARBA" id="ARBA00004247"/>
    </source>
</evidence>
<dbReference type="InterPro" id="IPR015919">
    <property type="entry name" value="Cadherin-like_sf"/>
</dbReference>
<dbReference type="PANTHER" id="PTHR24028">
    <property type="entry name" value="CADHERIN-87A"/>
    <property type="match status" value="1"/>
</dbReference>
<feature type="chain" id="PRO_5024365258" description="Cadherin-related family member 2" evidence="23">
    <location>
        <begin position="21"/>
        <end position="1345"/>
    </location>
</feature>
<dbReference type="FunFam" id="2.60.40.60:FF:000252">
    <property type="entry name" value="Cadherin related family member 2"/>
    <property type="match status" value="1"/>
</dbReference>
<feature type="domain" description="Cadherin" evidence="24">
    <location>
        <begin position="27"/>
        <end position="125"/>
    </location>
</feature>
<dbReference type="EMBL" id="JWIN03000022">
    <property type="protein sequence ID" value="KAB1259893.1"/>
    <property type="molecule type" value="Genomic_DNA"/>
</dbReference>
<dbReference type="Proteomes" id="UP000299084">
    <property type="component" value="Unassembled WGS sequence"/>
</dbReference>
<keyword evidence="11" id="KW-0965">Cell junction</keyword>
<dbReference type="SUPFAM" id="SSF49313">
    <property type="entry name" value="Cadherin-like"/>
    <property type="match status" value="9"/>
</dbReference>
<proteinExistence type="predicted"/>
<evidence type="ECO:0000256" key="9">
    <source>
        <dbReference type="ARBA" id="ARBA00022837"/>
    </source>
</evidence>
<dbReference type="FunFam" id="2.60.40.60:FF:000264">
    <property type="entry name" value="Cadherin-related family member 2"/>
    <property type="match status" value="1"/>
</dbReference>
<dbReference type="GO" id="GO:0070161">
    <property type="term" value="C:anchoring junction"/>
    <property type="evidence" value="ECO:0007669"/>
    <property type="project" value="UniProtKB-SubCell"/>
</dbReference>
<dbReference type="FunFam" id="2.60.40.60:FF:000245">
    <property type="entry name" value="Cadherin related family member 2"/>
    <property type="match status" value="1"/>
</dbReference>
<dbReference type="FunFam" id="2.60.40.60:FF:000168">
    <property type="entry name" value="Cadherin-related family member 2"/>
    <property type="match status" value="1"/>
</dbReference>
<dbReference type="GO" id="GO:0030154">
    <property type="term" value="P:cell differentiation"/>
    <property type="evidence" value="ECO:0007669"/>
    <property type="project" value="UniProtKB-KW"/>
</dbReference>
<dbReference type="PROSITE" id="PS50268">
    <property type="entry name" value="CADHERIN_2"/>
    <property type="match status" value="8"/>
</dbReference>
<dbReference type="CDD" id="cd11304">
    <property type="entry name" value="Cadherin_repeat"/>
    <property type="match status" value="9"/>
</dbReference>
<organism evidence="25 26">
    <name type="scientific">Camelus dromedarius</name>
    <name type="common">Dromedary</name>
    <name type="synonym">Arabian camel</name>
    <dbReference type="NCBI Taxonomy" id="9838"/>
    <lineage>
        <taxon>Eukaryota</taxon>
        <taxon>Metazoa</taxon>
        <taxon>Chordata</taxon>
        <taxon>Craniata</taxon>
        <taxon>Vertebrata</taxon>
        <taxon>Euteleostomi</taxon>
        <taxon>Mammalia</taxon>
        <taxon>Eutheria</taxon>
        <taxon>Laurasiatheria</taxon>
        <taxon>Artiodactyla</taxon>
        <taxon>Tylopoda</taxon>
        <taxon>Camelidae</taxon>
        <taxon>Camelus</taxon>
    </lineage>
</organism>
<evidence type="ECO:0000256" key="14">
    <source>
        <dbReference type="ARBA" id="ARBA00023180"/>
    </source>
</evidence>
<dbReference type="GO" id="GO:0031528">
    <property type="term" value="C:microvillus membrane"/>
    <property type="evidence" value="ECO:0007669"/>
    <property type="project" value="UniProtKB-SubCell"/>
</dbReference>
<dbReference type="FunFam" id="2.60.40.60:FF:000101">
    <property type="entry name" value="FAT atypical cadherin 4"/>
    <property type="match status" value="1"/>
</dbReference>
<dbReference type="SMART" id="SM00112">
    <property type="entry name" value="CA"/>
    <property type="match status" value="9"/>
</dbReference>
<dbReference type="GO" id="GO:0005509">
    <property type="term" value="F:calcium ion binding"/>
    <property type="evidence" value="ECO:0007669"/>
    <property type="project" value="UniProtKB-UniRule"/>
</dbReference>
<keyword evidence="9 20" id="KW-0106">Calcium</keyword>
<keyword evidence="15" id="KW-0966">Cell projection</keyword>
<evidence type="ECO:0000256" key="13">
    <source>
        <dbReference type="ARBA" id="ARBA00023136"/>
    </source>
</evidence>
<keyword evidence="14" id="KW-0325">Glycoprotein</keyword>
<dbReference type="FunFam" id="2.60.40.60:FF:000098">
    <property type="entry name" value="cadherin-23 isoform X1"/>
    <property type="match status" value="1"/>
</dbReference>
<keyword evidence="12 22" id="KW-1133">Transmembrane helix</keyword>
<dbReference type="InterPro" id="IPR050174">
    <property type="entry name" value="Protocadherin/Cadherin-CA"/>
</dbReference>
<keyword evidence="5 22" id="KW-0812">Transmembrane</keyword>
<sequence length="1345" mass="145228">MAWRRLSCLLLPALAVSVAANVAPTFLSNMSIVSLPEDLPVGAEAFWLAAQDRDNDPLTYGISGSYAYIFSVTPETGEVKLASLLDYETLYLFAITISVSDGHNNPVQKEMQVILEDRNDNAPVFQNTGFSTSINETLPVGSVVFSVLATDKDTGSAGAMVYSIEKVTPSTDGNKHLFRILSNGSIVLNGSLSYNNKSAFYQLELQACDSGGWYNNSLVTQCSSPVFVSVSVIDQPDLDPQFVKEFYSASVAEDTPQGTSVLKVEAMDSDRGISDHVIYSISNSTRPGWFDIEPDGVITVSGSLDREQLLEEDEEVQVQVTATEEHTNIYGQEAKVSIWVTLRVTDVNDHKPEFYSCSLPACTFSSQEAQVNFTGYVDEHASTRIPIDNLTMVVYDPDKAGHPGWGRVGGSDGRRSLGEGGAHPPGYLLPQSSECPLSSGQGEPVARGWEEDAGVGSLLYSSPLQGSNGTFLLSLGGPDVEAFSVSPERAAGSVDVQVLVRTPSLVDYEKQAVMLVQVVATDSVSGNSSVAWVTIHLRDVNDHRPTFPHSLYNLSVLEHSASGTVVTNSIHAVDPDTGEGGRITYSLLPGNGASELLDREKQAVYYLTLQATDGGNLSSSTMLHVVLLDVNDNQPVVSGSYSIFVKEEEGSVSVPIQVRAALELAHDDDQPDTNNSLLHFSLLPSAYSHNFSVDPNQGILRNLGPLDREAIDPALGGRIVLTVNVSDCGEPALWTEVNVTITVEDINDNLPVFNQSSYSFSVRERDAGVLVGVVEAWDADQTEANNRISFSLAGSGANNFMLRGSVLGSGRAEGHLQLPADVSLDYETQASFNLTVSAENPDPQGREATAKVLVTVEDVNDMPPTLDSASLRGVHVAENGSQHGIVAEVVARDVDTMSQVEVQLVNVICTKAGVDVGSLCHGWFSVLANGSVFTNQSEAIDYETCDLVTLVVRAYDLTTDPRFQAYSDNGSLPITIEDVNDNAPYFLPEDKTFVIIPELVMPNQQVASVRARDSDSGSNAAILFSILQADFIANDGAVIPFQGFFRILTSSEANEFIGNIELVTNLDSTLQGTYQVTVKAQDRPSMGPAKEAKITLNLFTVDQSYRVRLQFSMSREEVGANVEEIKAALAQATRTTVYIVNIQDIDSAARARSRSYLDAYFVFSNGSALTLDQLSVMIRNDQDSLTQLLQLGLVVLVSVSGVEGSQESQETELPDVLRNVVIGLGVALLLVIVIMTTALICARKSYHRKLRAMKAAKEARKTAAGVMPVASAIPGTNVYNTERANPMLNLSTKDLGFESQSSSSDLDHISLNSLDNNSVDLENNSQEIKARWGMDWCLELLRVLL</sequence>
<feature type="compositionally biased region" description="Polar residues" evidence="21">
    <location>
        <begin position="430"/>
        <end position="441"/>
    </location>
</feature>
<evidence type="ECO:0000256" key="5">
    <source>
        <dbReference type="ARBA" id="ARBA00022692"/>
    </source>
</evidence>
<evidence type="ECO:0000256" key="23">
    <source>
        <dbReference type="SAM" id="SignalP"/>
    </source>
</evidence>
<dbReference type="Gene3D" id="2.60.40.60">
    <property type="entry name" value="Cadherins"/>
    <property type="match status" value="9"/>
</dbReference>
<feature type="domain" description="Cadherin" evidence="24">
    <location>
        <begin position="868"/>
        <end position="986"/>
    </location>
</feature>
<name>A0A5N4CLT4_CAMDR</name>
<evidence type="ECO:0000256" key="21">
    <source>
        <dbReference type="SAM" id="MobiDB-lite"/>
    </source>
</evidence>
<evidence type="ECO:0000259" key="24">
    <source>
        <dbReference type="PROSITE" id="PS50268"/>
    </source>
</evidence>
<keyword evidence="13 22" id="KW-0472">Membrane</keyword>
<evidence type="ECO:0000256" key="6">
    <source>
        <dbReference type="ARBA" id="ARBA00022729"/>
    </source>
</evidence>
<evidence type="ECO:0000256" key="22">
    <source>
        <dbReference type="SAM" id="Phobius"/>
    </source>
</evidence>
<evidence type="ECO:0000256" key="15">
    <source>
        <dbReference type="ARBA" id="ARBA00023273"/>
    </source>
</evidence>
<feature type="domain" description="Cadherin" evidence="24">
    <location>
        <begin position="548"/>
        <end position="753"/>
    </location>
</feature>
<comment type="subcellular location">
    <subcellularLocation>
        <location evidence="1">Apical cell membrane</location>
        <topology evidence="1">Single-pass type I membrane protein</topology>
    </subcellularLocation>
    <subcellularLocation>
        <location evidence="2">Cell junction</location>
    </subcellularLocation>
    <subcellularLocation>
        <location evidence="17">Cell projection</location>
        <location evidence="17">Microvillus membrane</location>
        <topology evidence="17">Single-pass type I membrane protein</topology>
    </subcellularLocation>
</comment>
<evidence type="ECO:0000256" key="2">
    <source>
        <dbReference type="ARBA" id="ARBA00004282"/>
    </source>
</evidence>
<reference evidence="25 26" key="1">
    <citation type="journal article" date="2019" name="Mol. Ecol. Resour.">
        <title>Improving Illumina assemblies with Hi-C and long reads: an example with the North African dromedary.</title>
        <authorList>
            <person name="Elbers J.P."/>
            <person name="Rogers M.F."/>
            <person name="Perelman P.L."/>
            <person name="Proskuryakova A.A."/>
            <person name="Serdyukova N.A."/>
            <person name="Johnson W.E."/>
            <person name="Horin P."/>
            <person name="Corander J."/>
            <person name="Murphy D."/>
            <person name="Burger P.A."/>
        </authorList>
    </citation>
    <scope>NUCLEOTIDE SEQUENCE [LARGE SCALE GENOMIC DNA]</scope>
    <source>
        <strain evidence="25">Drom800</strain>
        <tissue evidence="25">Blood</tissue>
    </source>
</reference>
<feature type="domain" description="Cadherin" evidence="24">
    <location>
        <begin position="126"/>
        <end position="242"/>
    </location>
</feature>
<keyword evidence="26" id="KW-1185">Reference proteome</keyword>
<comment type="caution">
    <text evidence="25">The sequence shown here is derived from an EMBL/GenBank/DDBJ whole genome shotgun (WGS) entry which is preliminary data.</text>
</comment>
<evidence type="ECO:0000256" key="17">
    <source>
        <dbReference type="ARBA" id="ARBA00060382"/>
    </source>
</evidence>
<comment type="subunit">
    <text evidence="18">Part of the IMAC/intermicrovillar adhesion complex/intermicrovillar tip-link complex composed of ANKS4B, MYO7B, USH1C, CDHR2 and CDHR5. Interacts with MAST2. Interacts (via cytoplasmic domain) with USH1C and MYO7B; required for proper localization of CDHR2 to microvilli tips and its function in brush border differentiation.</text>
</comment>
<feature type="domain" description="Cadherin" evidence="24">
    <location>
        <begin position="988"/>
        <end position="1111"/>
    </location>
</feature>
<dbReference type="STRING" id="9838.ENSCDRP00005017793"/>
<evidence type="ECO:0000256" key="11">
    <source>
        <dbReference type="ARBA" id="ARBA00022949"/>
    </source>
</evidence>
<protein>
    <recommendedName>
        <fullName evidence="19">Cadherin-related family member 2</fullName>
    </recommendedName>
</protein>
<feature type="region of interest" description="Disordered" evidence="21">
    <location>
        <begin position="409"/>
        <end position="447"/>
    </location>
</feature>
<dbReference type="FunFam" id="2.60.40.60:FF:000221">
    <property type="entry name" value="Cadherin related family member 2"/>
    <property type="match status" value="1"/>
</dbReference>